<feature type="region of interest" description="Disordered" evidence="2">
    <location>
        <begin position="162"/>
        <end position="189"/>
    </location>
</feature>
<evidence type="ECO:0000313" key="3">
    <source>
        <dbReference type="EMBL" id="XCO00366.1"/>
    </source>
</evidence>
<sequence length="642" mass="70582">MTYKSRKQLRKKCLGGEIAAAGIIAAVNAAMSAANVAAQSSAAKQQADAMRDSARQQAQAQVQASTLQANAIKAQTENNKELMNSQIETMKSTNESQNDIFKDMNMNMAMLAGQQNYEERKDQAKIKAKYGTSIRKHNSRKPIILQDKNFLIPIDDDGAFLLRGGSPNKPEDQTHDNSHKNTKSGKYNKGSFIKIKGRPIEAEAGGNQTPGEIIDINNDIIFSQRPLYPDGTSPVERILSGEPKEQVAIEQEMLKQMQGITDSGNRAKYGFRRRLGARDERIFQKWWSKNAPQGSNPDNYSIDYRDYFANNNIGSARKLYKTGGTLKDFFKSDAGKTSMLNAGANLLGAGINAIGNNIYGNIMSGAYADAANIRNQAYAQRADIYNKAYNSMTGINVDDIFKDNKLNPALAIASVRSGRFNINPQLTQNERNYQAEINASKEILSAAARNALRAQAGVRRTDNDMKLNAEQTNRVESINQGNITELNKMTNENADRQMKAIEEKNAIRLDVLKYDNDIKNFKKQGIADANADKVMSIASESAQERLNNGNLRGSVGSNMLSGFTNALNSSIGNFANNYQTLRNEQNSRIIAGMASTNPNAYAATILTLASNGTSVSDTEINQAIALSTNEEVKNKLRQFLSK</sequence>
<feature type="coiled-coil region" evidence="1">
    <location>
        <begin position="55"/>
        <end position="93"/>
    </location>
</feature>
<evidence type="ECO:0008006" key="4">
    <source>
        <dbReference type="Google" id="ProtNLM"/>
    </source>
</evidence>
<accession>A0AAU8MHQ3</accession>
<proteinExistence type="predicted"/>
<name>A0AAU8MHQ3_9CAUD</name>
<organism evidence="3">
    <name type="scientific">Geladintestivirus 1</name>
    <dbReference type="NCBI Taxonomy" id="3233133"/>
    <lineage>
        <taxon>Viruses</taxon>
        <taxon>Duplodnaviria</taxon>
        <taxon>Heunggongvirae</taxon>
        <taxon>Uroviricota</taxon>
        <taxon>Caudoviricetes</taxon>
        <taxon>Crassvirales</taxon>
    </lineage>
</organism>
<evidence type="ECO:0000256" key="1">
    <source>
        <dbReference type="SAM" id="Coils"/>
    </source>
</evidence>
<feature type="compositionally biased region" description="Basic and acidic residues" evidence="2">
    <location>
        <begin position="169"/>
        <end position="179"/>
    </location>
</feature>
<keyword evidence="1" id="KW-0175">Coiled coil</keyword>
<reference evidence="3" key="1">
    <citation type="submission" date="2024-06" db="EMBL/GenBank/DDBJ databases">
        <title>Intestivirid acquisition increases across infancy in a wild primate population.</title>
        <authorList>
            <person name="Schneider-Creas I.A."/>
            <person name="Moya I.L."/>
            <person name="Chiou K.L."/>
            <person name="Baniel A."/>
            <person name="Azanaw Haile A."/>
            <person name="Kebede F."/>
            <person name="Abebe B."/>
            <person name="Snyder-Mackler N."/>
            <person name="Varsani A."/>
        </authorList>
    </citation>
    <scope>NUCLEOTIDE SEQUENCE</scope>
    <source>
        <strain evidence="3">Int_RNL_2018_0945_COW</strain>
    </source>
</reference>
<dbReference type="EMBL" id="PP965498">
    <property type="protein sequence ID" value="XCO00366.1"/>
    <property type="molecule type" value="Genomic_DNA"/>
</dbReference>
<protein>
    <recommendedName>
        <fullName evidence="4">DNA pilot protein</fullName>
    </recommendedName>
</protein>
<evidence type="ECO:0000256" key="2">
    <source>
        <dbReference type="SAM" id="MobiDB-lite"/>
    </source>
</evidence>